<name>A0A437S8E7_9FIRM</name>
<dbReference type="InterPro" id="IPR003583">
    <property type="entry name" value="Hlx-hairpin-Hlx_DNA-bd_motif"/>
</dbReference>
<comment type="function">
    <text evidence="6">The RuvA-RuvB-RuvC complex processes Holliday junction (HJ) DNA during genetic recombination and DNA repair, while the RuvA-RuvB complex plays an important role in the rescue of blocked DNA replication forks via replication fork reversal (RFR). RuvA specifically binds to HJ cruciform DNA, conferring on it an open structure. The RuvB hexamer acts as an ATP-dependent pump, pulling dsDNA into and through the RuvAB complex. HJ branch migration allows RuvC to scan DNA until it finds its consensus sequence, where it cleaves and resolves the cruciform DNA.</text>
</comment>
<dbReference type="GO" id="GO:0048476">
    <property type="term" value="C:Holliday junction resolvase complex"/>
    <property type="evidence" value="ECO:0007669"/>
    <property type="project" value="UniProtKB-UniRule"/>
</dbReference>
<reference evidence="8 9" key="1">
    <citation type="submission" date="2018-11" db="EMBL/GenBank/DDBJ databases">
        <title>Genome sequencing and assembly of Anaerosphaera sp. nov., GS7-6-2.</title>
        <authorList>
            <person name="Rettenmaier R."/>
            <person name="Liebl W."/>
            <person name="Zverlov V."/>
        </authorList>
    </citation>
    <scope>NUCLEOTIDE SEQUENCE [LARGE SCALE GENOMIC DNA]</scope>
    <source>
        <strain evidence="8 9">GS7-6-2</strain>
    </source>
</reference>
<dbReference type="Gene3D" id="1.10.150.20">
    <property type="entry name" value="5' to 3' exonuclease, C-terminal subdomain"/>
    <property type="match status" value="1"/>
</dbReference>
<dbReference type="EMBL" id="RLIH01000003">
    <property type="protein sequence ID" value="RVU55282.1"/>
    <property type="molecule type" value="Genomic_DNA"/>
</dbReference>
<evidence type="ECO:0000313" key="8">
    <source>
        <dbReference type="EMBL" id="RVU55282.1"/>
    </source>
</evidence>
<dbReference type="InterPro" id="IPR010994">
    <property type="entry name" value="RuvA_2-like"/>
</dbReference>
<evidence type="ECO:0000256" key="5">
    <source>
        <dbReference type="ARBA" id="ARBA00023204"/>
    </source>
</evidence>
<keyword evidence="9" id="KW-1185">Reference proteome</keyword>
<dbReference type="CDD" id="cd14332">
    <property type="entry name" value="UBA_RuvA_C"/>
    <property type="match status" value="1"/>
</dbReference>
<comment type="subcellular location">
    <subcellularLocation>
        <location evidence="6">Cytoplasm</location>
    </subcellularLocation>
</comment>
<evidence type="ECO:0000313" key="9">
    <source>
        <dbReference type="Proteomes" id="UP000288812"/>
    </source>
</evidence>
<dbReference type="InterPro" id="IPR036267">
    <property type="entry name" value="RuvA_C_sf"/>
</dbReference>
<evidence type="ECO:0000259" key="7">
    <source>
        <dbReference type="SMART" id="SM00278"/>
    </source>
</evidence>
<dbReference type="SUPFAM" id="SSF46929">
    <property type="entry name" value="DNA helicase RuvA subunit, C-terminal domain"/>
    <property type="match status" value="1"/>
</dbReference>
<dbReference type="Proteomes" id="UP000288812">
    <property type="component" value="Unassembled WGS sequence"/>
</dbReference>
<dbReference type="InterPro" id="IPR012340">
    <property type="entry name" value="NA-bd_OB-fold"/>
</dbReference>
<dbReference type="GO" id="GO:0009378">
    <property type="term" value="F:four-way junction helicase activity"/>
    <property type="evidence" value="ECO:0007669"/>
    <property type="project" value="InterPro"/>
</dbReference>
<keyword evidence="1 6" id="KW-0963">Cytoplasm</keyword>
<organism evidence="8 9">
    <name type="scientific">Anaerosphaera multitolerans</name>
    <dbReference type="NCBI Taxonomy" id="2487351"/>
    <lineage>
        <taxon>Bacteria</taxon>
        <taxon>Bacillati</taxon>
        <taxon>Bacillota</taxon>
        <taxon>Tissierellia</taxon>
        <taxon>Tissierellales</taxon>
        <taxon>Peptoniphilaceae</taxon>
        <taxon>Anaerosphaera</taxon>
    </lineage>
</organism>
<dbReference type="SUPFAM" id="SSF47781">
    <property type="entry name" value="RuvA domain 2-like"/>
    <property type="match status" value="1"/>
</dbReference>
<dbReference type="GO" id="GO:0005524">
    <property type="term" value="F:ATP binding"/>
    <property type="evidence" value="ECO:0007669"/>
    <property type="project" value="InterPro"/>
</dbReference>
<keyword evidence="3 6" id="KW-0238">DNA-binding</keyword>
<dbReference type="InterPro" id="IPR013849">
    <property type="entry name" value="DNA_helicase_Holl-junc_RuvA_I"/>
</dbReference>
<evidence type="ECO:0000256" key="1">
    <source>
        <dbReference type="ARBA" id="ARBA00022490"/>
    </source>
</evidence>
<dbReference type="GO" id="GO:0005737">
    <property type="term" value="C:cytoplasm"/>
    <property type="evidence" value="ECO:0007669"/>
    <property type="project" value="UniProtKB-SubCell"/>
</dbReference>
<evidence type="ECO:0000256" key="4">
    <source>
        <dbReference type="ARBA" id="ARBA00023172"/>
    </source>
</evidence>
<keyword evidence="2 6" id="KW-0227">DNA damage</keyword>
<dbReference type="OrthoDB" id="5293449at2"/>
<protein>
    <recommendedName>
        <fullName evidence="6">Holliday junction branch migration complex subunit RuvA</fullName>
    </recommendedName>
</protein>
<comment type="caution">
    <text evidence="8">The sequence shown here is derived from an EMBL/GenBank/DDBJ whole genome shotgun (WGS) entry which is preliminary data.</text>
</comment>
<dbReference type="NCBIfam" id="TIGR00084">
    <property type="entry name" value="ruvA"/>
    <property type="match status" value="1"/>
</dbReference>
<dbReference type="InterPro" id="IPR000085">
    <property type="entry name" value="RuvA"/>
</dbReference>
<dbReference type="Pfam" id="PF01330">
    <property type="entry name" value="RuvA_N"/>
    <property type="match status" value="1"/>
</dbReference>
<gene>
    <name evidence="6 8" type="primary">ruvA</name>
    <name evidence="8" type="ORF">EF514_03150</name>
</gene>
<comment type="similarity">
    <text evidence="6">Belongs to the RuvA family.</text>
</comment>
<dbReference type="Pfam" id="PF07499">
    <property type="entry name" value="RuvA_C"/>
    <property type="match status" value="1"/>
</dbReference>
<dbReference type="Gene3D" id="2.40.50.140">
    <property type="entry name" value="Nucleic acid-binding proteins"/>
    <property type="match status" value="1"/>
</dbReference>
<dbReference type="Gene3D" id="1.10.8.10">
    <property type="entry name" value="DNA helicase RuvA subunit, C-terminal domain"/>
    <property type="match status" value="1"/>
</dbReference>
<sequence length="197" mass="21930">MIDFIYGIVNHISDNFIVIENNNIGYKINMSSKEIEELKISEEVRIMTKMILREDDVSLYGFIHKDSRVLFDLLTTVSGVGPKVGLGILSALLNSEIIAAITEENYKVLTAAPGVGKKTAERIILELKDKISKYSFDSKVQLTSSVKVEEVLDDSPAIEALMTLGYNMYEAKKALVGVDEELDISQKIKEALKNLGR</sequence>
<proteinExistence type="inferred from homology"/>
<dbReference type="GO" id="GO:0000400">
    <property type="term" value="F:four-way junction DNA binding"/>
    <property type="evidence" value="ECO:0007669"/>
    <property type="project" value="UniProtKB-UniRule"/>
</dbReference>
<dbReference type="GO" id="GO:0009379">
    <property type="term" value="C:Holliday junction helicase complex"/>
    <property type="evidence" value="ECO:0007669"/>
    <property type="project" value="InterPro"/>
</dbReference>
<dbReference type="InterPro" id="IPR011114">
    <property type="entry name" value="RuvA_C"/>
</dbReference>
<evidence type="ECO:0000256" key="2">
    <source>
        <dbReference type="ARBA" id="ARBA00022763"/>
    </source>
</evidence>
<feature type="region of interest" description="Domain III" evidence="6">
    <location>
        <begin position="156"/>
        <end position="197"/>
    </location>
</feature>
<accession>A0A437S8E7</accession>
<dbReference type="GO" id="GO:0006281">
    <property type="term" value="P:DNA repair"/>
    <property type="evidence" value="ECO:0007669"/>
    <property type="project" value="UniProtKB-UniRule"/>
</dbReference>
<feature type="domain" description="Helix-hairpin-helix DNA-binding motif class 1" evidence="7">
    <location>
        <begin position="107"/>
        <end position="126"/>
    </location>
</feature>
<dbReference type="Pfam" id="PF14520">
    <property type="entry name" value="HHH_5"/>
    <property type="match status" value="1"/>
</dbReference>
<dbReference type="SUPFAM" id="SSF50249">
    <property type="entry name" value="Nucleic acid-binding proteins"/>
    <property type="match status" value="1"/>
</dbReference>
<dbReference type="AlphaFoldDB" id="A0A437S8E7"/>
<evidence type="ECO:0000256" key="6">
    <source>
        <dbReference type="HAMAP-Rule" id="MF_00031"/>
    </source>
</evidence>
<comment type="subunit">
    <text evidence="6">Homotetramer. Forms an RuvA(8)-RuvB(12)-Holliday junction (HJ) complex. HJ DNA is sandwiched between 2 RuvA tetramers; dsDNA enters through RuvA and exits via RuvB. An RuvB hexamer assembles on each DNA strand where it exits the tetramer. Each RuvB hexamer is contacted by two RuvA subunits (via domain III) on 2 adjacent RuvB subunits; this complex drives branch migration. In the full resolvosome a probable DNA-RuvA(4)-RuvB(12)-RuvC(2) complex forms which resolves the HJ.</text>
</comment>
<comment type="domain">
    <text evidence="6">Has three domains with a flexible linker between the domains II and III and assumes an 'L' shape. Domain III is highly mobile and contacts RuvB.</text>
</comment>
<keyword evidence="4 6" id="KW-0233">DNA recombination</keyword>
<feature type="domain" description="Helix-hairpin-helix DNA-binding motif class 1" evidence="7">
    <location>
        <begin position="72"/>
        <end position="91"/>
    </location>
</feature>
<keyword evidence="5 6" id="KW-0234">DNA repair</keyword>
<dbReference type="RefSeq" id="WP_127723745.1">
    <property type="nucleotide sequence ID" value="NZ_RLIH01000003.1"/>
</dbReference>
<dbReference type="GO" id="GO:0006310">
    <property type="term" value="P:DNA recombination"/>
    <property type="evidence" value="ECO:0007669"/>
    <property type="project" value="UniProtKB-UniRule"/>
</dbReference>
<evidence type="ECO:0000256" key="3">
    <source>
        <dbReference type="ARBA" id="ARBA00023125"/>
    </source>
</evidence>
<comment type="caution">
    <text evidence="6">Lacks conserved residue(s) required for the propagation of feature annotation.</text>
</comment>
<dbReference type="SMART" id="SM00278">
    <property type="entry name" value="HhH1"/>
    <property type="match status" value="2"/>
</dbReference>
<dbReference type="HAMAP" id="MF_00031">
    <property type="entry name" value="DNA_HJ_migration_RuvA"/>
    <property type="match status" value="1"/>
</dbReference>